<comment type="caution">
    <text evidence="7">The sequence shown here is derived from an EMBL/GenBank/DDBJ whole genome shotgun (WGS) entry which is preliminary data.</text>
</comment>
<dbReference type="PIRSF" id="PIRSF000410">
    <property type="entry name" value="CheR"/>
    <property type="match status" value="1"/>
</dbReference>
<evidence type="ECO:0000256" key="5">
    <source>
        <dbReference type="ARBA" id="ARBA00022691"/>
    </source>
</evidence>
<dbReference type="Pfam" id="PF01739">
    <property type="entry name" value="CheR"/>
    <property type="match status" value="1"/>
</dbReference>
<comment type="catalytic activity">
    <reaction evidence="1">
        <text>L-glutamyl-[protein] + S-adenosyl-L-methionine = [protein]-L-glutamate 5-O-methyl ester + S-adenosyl-L-homocysteine</text>
        <dbReference type="Rhea" id="RHEA:24452"/>
        <dbReference type="Rhea" id="RHEA-COMP:10208"/>
        <dbReference type="Rhea" id="RHEA-COMP:10311"/>
        <dbReference type="ChEBI" id="CHEBI:29973"/>
        <dbReference type="ChEBI" id="CHEBI:57856"/>
        <dbReference type="ChEBI" id="CHEBI:59789"/>
        <dbReference type="ChEBI" id="CHEBI:82795"/>
        <dbReference type="EC" id="2.1.1.80"/>
    </reaction>
</comment>
<dbReference type="Gene3D" id="3.40.50.150">
    <property type="entry name" value="Vaccinia Virus protein VP39"/>
    <property type="match status" value="1"/>
</dbReference>
<dbReference type="Proteomes" id="UP001302274">
    <property type="component" value="Unassembled WGS sequence"/>
</dbReference>
<evidence type="ECO:0000256" key="2">
    <source>
        <dbReference type="ARBA" id="ARBA00012534"/>
    </source>
</evidence>
<protein>
    <recommendedName>
        <fullName evidence="2">protein-glutamate O-methyltransferase</fullName>
        <ecNumber evidence="2">2.1.1.80</ecNumber>
    </recommendedName>
</protein>
<evidence type="ECO:0000256" key="1">
    <source>
        <dbReference type="ARBA" id="ARBA00001541"/>
    </source>
</evidence>
<dbReference type="InterPro" id="IPR050903">
    <property type="entry name" value="Bact_Chemotaxis_MeTrfase"/>
</dbReference>
<evidence type="ECO:0000256" key="3">
    <source>
        <dbReference type="ARBA" id="ARBA00022603"/>
    </source>
</evidence>
<dbReference type="InterPro" id="IPR026024">
    <property type="entry name" value="Chemotaxis_MeTrfase_CheR"/>
</dbReference>
<gene>
    <name evidence="7" type="ORF">SHI21_14215</name>
</gene>
<dbReference type="PANTHER" id="PTHR24422">
    <property type="entry name" value="CHEMOTAXIS PROTEIN METHYLTRANSFERASE"/>
    <property type="match status" value="1"/>
</dbReference>
<name>A0ABU5VXP2_9BACT</name>
<evidence type="ECO:0000256" key="4">
    <source>
        <dbReference type="ARBA" id="ARBA00022679"/>
    </source>
</evidence>
<dbReference type="InterPro" id="IPR000780">
    <property type="entry name" value="CheR_MeTrfase"/>
</dbReference>
<feature type="domain" description="CheR-type methyltransferase" evidence="6">
    <location>
        <begin position="10"/>
        <end position="282"/>
    </location>
</feature>
<evidence type="ECO:0000313" key="7">
    <source>
        <dbReference type="EMBL" id="MEA9357377.1"/>
    </source>
</evidence>
<keyword evidence="3" id="KW-0489">Methyltransferase</keyword>
<organism evidence="7 8">
    <name type="scientific">Bacteriovorax antarcticus</name>
    <dbReference type="NCBI Taxonomy" id="3088717"/>
    <lineage>
        <taxon>Bacteria</taxon>
        <taxon>Pseudomonadati</taxon>
        <taxon>Bdellovibrionota</taxon>
        <taxon>Bacteriovoracia</taxon>
        <taxon>Bacteriovoracales</taxon>
        <taxon>Bacteriovoracaceae</taxon>
        <taxon>Bacteriovorax</taxon>
    </lineage>
</organism>
<keyword evidence="8" id="KW-1185">Reference proteome</keyword>
<sequence length="282" mass="33013">MTTMEKIIREGNDPLVLDENEMQFFSETIFKLTGIHLTPAKSDLLKTRLRKRLQDRGFSSYREYKVLLENIPQSDPEWQSFINILTTNKTDFFREPKHFEYLIEKFIPEWLKSNEETLRVWSAASSTGEEAYTLAMVLSKYLPKDRSFTILGTDVDTNVLKKAQNAVYSMMKFNEIPPEYQSMIDIGKDEAEGWFRIKNEIKNRVSFRQHNLIEGNYPAENPFDVVLCRNVLIYFARETVAKVNRKLYAATKADGVCMIGHSESFHNITHQWKSHEASIYRK</sequence>
<dbReference type="InterPro" id="IPR036804">
    <property type="entry name" value="CheR_N_sf"/>
</dbReference>
<dbReference type="EMBL" id="JAYGJQ010000002">
    <property type="protein sequence ID" value="MEA9357377.1"/>
    <property type="molecule type" value="Genomic_DNA"/>
</dbReference>
<dbReference type="Gene3D" id="1.10.155.10">
    <property type="entry name" value="Chemotaxis receptor methyltransferase CheR, N-terminal domain"/>
    <property type="match status" value="1"/>
</dbReference>
<keyword evidence="4" id="KW-0808">Transferase</keyword>
<dbReference type="SMART" id="SM00138">
    <property type="entry name" value="MeTrc"/>
    <property type="match status" value="1"/>
</dbReference>
<keyword evidence="5" id="KW-0949">S-adenosyl-L-methionine</keyword>
<evidence type="ECO:0000259" key="6">
    <source>
        <dbReference type="PROSITE" id="PS50123"/>
    </source>
</evidence>
<dbReference type="SUPFAM" id="SSF47757">
    <property type="entry name" value="Chemotaxis receptor methyltransferase CheR, N-terminal domain"/>
    <property type="match status" value="1"/>
</dbReference>
<dbReference type="PANTHER" id="PTHR24422:SF19">
    <property type="entry name" value="CHEMOTAXIS PROTEIN METHYLTRANSFERASE"/>
    <property type="match status" value="1"/>
</dbReference>
<reference evidence="7 8" key="1">
    <citation type="submission" date="2023-11" db="EMBL/GenBank/DDBJ databases">
        <title>A Novel Polar Bacteriovorax (B. antarcticus) Isolated from the Biocrust in Antarctica.</title>
        <authorList>
            <person name="Mun W."/>
            <person name="Choi S.Y."/>
            <person name="Mitchell R.J."/>
        </authorList>
    </citation>
    <scope>NUCLEOTIDE SEQUENCE [LARGE SCALE GENOMIC DNA]</scope>
    <source>
        <strain evidence="7 8">PP10</strain>
    </source>
</reference>
<dbReference type="RefSeq" id="WP_323577368.1">
    <property type="nucleotide sequence ID" value="NZ_JAYGJQ010000002.1"/>
</dbReference>
<dbReference type="PRINTS" id="PR00996">
    <property type="entry name" value="CHERMTFRASE"/>
</dbReference>
<dbReference type="EC" id="2.1.1.80" evidence="2"/>
<proteinExistence type="predicted"/>
<dbReference type="InterPro" id="IPR022642">
    <property type="entry name" value="CheR_C"/>
</dbReference>
<dbReference type="InterPro" id="IPR029063">
    <property type="entry name" value="SAM-dependent_MTases_sf"/>
</dbReference>
<accession>A0ABU5VXP2</accession>
<dbReference type="PROSITE" id="PS50123">
    <property type="entry name" value="CHER"/>
    <property type="match status" value="1"/>
</dbReference>
<dbReference type="InterPro" id="IPR022641">
    <property type="entry name" value="CheR_N"/>
</dbReference>
<dbReference type="SUPFAM" id="SSF53335">
    <property type="entry name" value="S-adenosyl-L-methionine-dependent methyltransferases"/>
    <property type="match status" value="1"/>
</dbReference>
<dbReference type="Pfam" id="PF03705">
    <property type="entry name" value="CheR_N"/>
    <property type="match status" value="1"/>
</dbReference>
<evidence type="ECO:0000313" key="8">
    <source>
        <dbReference type="Proteomes" id="UP001302274"/>
    </source>
</evidence>